<dbReference type="InterPro" id="IPR031597">
    <property type="entry name" value="KELK"/>
</dbReference>
<keyword evidence="32" id="KW-1185">Reference proteome</keyword>
<dbReference type="Pfam" id="PF00433">
    <property type="entry name" value="Pkinase_C"/>
    <property type="match status" value="1"/>
</dbReference>
<dbReference type="Pfam" id="PF00780">
    <property type="entry name" value="CNH"/>
    <property type="match status" value="1"/>
</dbReference>
<dbReference type="PROSITE" id="PS50219">
    <property type="entry name" value="CNH"/>
    <property type="match status" value="1"/>
</dbReference>
<dbReference type="CDD" id="cd05623">
    <property type="entry name" value="STKc_MRCK_alpha"/>
    <property type="match status" value="1"/>
</dbReference>
<dbReference type="SUPFAM" id="SSF50978">
    <property type="entry name" value="WD40 repeat-like"/>
    <property type="match status" value="1"/>
</dbReference>
<dbReference type="GO" id="GO:0030027">
    <property type="term" value="C:lamellipodium"/>
    <property type="evidence" value="ECO:0007669"/>
    <property type="project" value="UniProtKB-SubCell"/>
</dbReference>
<evidence type="ECO:0000259" key="26">
    <source>
        <dbReference type="PROSITE" id="PS50011"/>
    </source>
</evidence>
<dbReference type="InterPro" id="IPR011993">
    <property type="entry name" value="PH-like_dom_sf"/>
</dbReference>
<feature type="coiled-coil region" evidence="23">
    <location>
        <begin position="708"/>
        <end position="820"/>
    </location>
</feature>
<dbReference type="InterPro" id="IPR000961">
    <property type="entry name" value="AGC-kinase_C"/>
</dbReference>
<dbReference type="Gene3D" id="2.30.29.30">
    <property type="entry name" value="Pleckstrin-homology domain (PH domain)/Phosphotyrosine-binding domain (PTB)"/>
    <property type="match status" value="1"/>
</dbReference>
<evidence type="ECO:0000256" key="24">
    <source>
        <dbReference type="SAM" id="MobiDB-lite"/>
    </source>
</evidence>
<evidence type="ECO:0000256" key="13">
    <source>
        <dbReference type="ARBA" id="ARBA00022777"/>
    </source>
</evidence>
<dbReference type="InterPro" id="IPR008271">
    <property type="entry name" value="Ser/Thr_kinase_AS"/>
</dbReference>
<feature type="domain" description="Protein kinase" evidence="26">
    <location>
        <begin position="77"/>
        <end position="343"/>
    </location>
</feature>
<comment type="catalytic activity">
    <reaction evidence="18">
        <text>L-threonyl-[protein] + ATP = O-phospho-L-threonyl-[protein] + ADP + H(+)</text>
        <dbReference type="Rhea" id="RHEA:46608"/>
        <dbReference type="Rhea" id="RHEA-COMP:11060"/>
        <dbReference type="Rhea" id="RHEA-COMP:11605"/>
        <dbReference type="ChEBI" id="CHEBI:15378"/>
        <dbReference type="ChEBI" id="CHEBI:30013"/>
        <dbReference type="ChEBI" id="CHEBI:30616"/>
        <dbReference type="ChEBI" id="CHEBI:61977"/>
        <dbReference type="ChEBI" id="CHEBI:456216"/>
        <dbReference type="EC" id="2.7.11.1"/>
    </reaction>
</comment>
<feature type="compositionally biased region" description="Polar residues" evidence="24">
    <location>
        <begin position="1611"/>
        <end position="1625"/>
    </location>
</feature>
<dbReference type="SMART" id="SM00133">
    <property type="entry name" value="S_TK_X"/>
    <property type="match status" value="1"/>
</dbReference>
<dbReference type="Pfam" id="PF00069">
    <property type="entry name" value="Pkinase"/>
    <property type="match status" value="1"/>
</dbReference>
<evidence type="ECO:0000259" key="29">
    <source>
        <dbReference type="PROSITE" id="PS50219"/>
    </source>
</evidence>
<dbReference type="InterPro" id="IPR001849">
    <property type="entry name" value="PH_domain"/>
</dbReference>
<dbReference type="GO" id="GO:0005524">
    <property type="term" value="F:ATP binding"/>
    <property type="evidence" value="ECO:0007669"/>
    <property type="project" value="UniProtKB-UniRule"/>
</dbReference>
<evidence type="ECO:0000256" key="5">
    <source>
        <dbReference type="ARBA" id="ARBA00012513"/>
    </source>
</evidence>
<feature type="domain" description="CRIB" evidence="28">
    <location>
        <begin position="1577"/>
        <end position="1590"/>
    </location>
</feature>
<keyword evidence="14" id="KW-0862">Zinc</keyword>
<dbReference type="CDD" id="cd01243">
    <property type="entry name" value="PH_MRCK"/>
    <property type="match status" value="1"/>
</dbReference>
<dbReference type="SMART" id="SM00109">
    <property type="entry name" value="C1"/>
    <property type="match status" value="1"/>
</dbReference>
<dbReference type="InterPro" id="IPR011009">
    <property type="entry name" value="Kinase-like_dom_sf"/>
</dbReference>
<feature type="domain" description="Phorbol-ester/DAG-type" evidence="27">
    <location>
        <begin position="1011"/>
        <end position="1061"/>
    </location>
</feature>
<evidence type="ECO:0000259" key="25">
    <source>
        <dbReference type="PROSITE" id="PS50003"/>
    </source>
</evidence>
<dbReference type="Pfam" id="PF08826">
    <property type="entry name" value="DMPK_coil"/>
    <property type="match status" value="1"/>
</dbReference>
<dbReference type="GO" id="GO:0042641">
    <property type="term" value="C:actomyosin"/>
    <property type="evidence" value="ECO:0007669"/>
    <property type="project" value="TreeGrafter"/>
</dbReference>
<dbReference type="InterPro" id="IPR026611">
    <property type="entry name" value="MRCK_alpha_cat"/>
</dbReference>
<keyword evidence="8" id="KW-0597">Phosphoprotein</keyword>
<dbReference type="PROSITE" id="PS50081">
    <property type="entry name" value="ZF_DAG_PE_2"/>
    <property type="match status" value="1"/>
</dbReference>
<dbReference type="PROSITE" id="PS50011">
    <property type="entry name" value="PROTEIN_KINASE_DOM"/>
    <property type="match status" value="1"/>
</dbReference>
<comment type="caution">
    <text evidence="31">The sequence shown here is derived from an EMBL/GenBank/DDBJ whole genome shotgun (WGS) entry which is preliminary data.</text>
</comment>
<feature type="non-terminal residue" evidence="31">
    <location>
        <position position="1"/>
    </location>
</feature>
<evidence type="ECO:0000256" key="12">
    <source>
        <dbReference type="ARBA" id="ARBA00022771"/>
    </source>
</evidence>
<dbReference type="PANTHER" id="PTHR22988">
    <property type="entry name" value="MYOTONIC DYSTROPHY S/T KINASE-RELATED"/>
    <property type="match status" value="1"/>
</dbReference>
<dbReference type="PANTHER" id="PTHR22988:SF31">
    <property type="entry name" value="SERINE_THREONINE-PROTEIN KINASE MRCK ALPHA"/>
    <property type="match status" value="1"/>
</dbReference>
<evidence type="ECO:0000256" key="21">
    <source>
        <dbReference type="ARBA" id="ARBA00076683"/>
    </source>
</evidence>
<evidence type="ECO:0000256" key="3">
    <source>
        <dbReference type="ARBA" id="ARBA00004510"/>
    </source>
</evidence>
<comment type="subcellular location">
    <subcellularLocation>
        <location evidence="3">Cell projection</location>
        <location evidence="3">Lamellipodium</location>
    </subcellularLocation>
    <subcellularLocation>
        <location evidence="2">Cytoplasm</location>
    </subcellularLocation>
</comment>
<feature type="domain" description="PH" evidence="25">
    <location>
        <begin position="1081"/>
        <end position="1207"/>
    </location>
</feature>
<keyword evidence="16 23" id="KW-0175">Coiled coil</keyword>
<dbReference type="SUPFAM" id="SSF56112">
    <property type="entry name" value="Protein kinase-like (PK-like)"/>
    <property type="match status" value="1"/>
</dbReference>
<feature type="compositionally biased region" description="Low complexity" evidence="24">
    <location>
        <begin position="1702"/>
        <end position="1713"/>
    </location>
</feature>
<keyword evidence="11 22" id="KW-0547">Nucleotide-binding</keyword>
<dbReference type="FunFam" id="1.10.510.10:FF:000014">
    <property type="entry name" value="Non-specific serine/threonine protein kinase"/>
    <property type="match status" value="1"/>
</dbReference>
<evidence type="ECO:0000256" key="18">
    <source>
        <dbReference type="ARBA" id="ARBA00047899"/>
    </source>
</evidence>
<evidence type="ECO:0000256" key="2">
    <source>
        <dbReference type="ARBA" id="ARBA00004496"/>
    </source>
</evidence>
<evidence type="ECO:0000259" key="28">
    <source>
        <dbReference type="PROSITE" id="PS50108"/>
    </source>
</evidence>
<keyword evidence="7" id="KW-0723">Serine/threonine-protein kinase</keyword>
<keyword evidence="9" id="KW-0808">Transferase</keyword>
<evidence type="ECO:0000259" key="30">
    <source>
        <dbReference type="PROSITE" id="PS51285"/>
    </source>
</evidence>
<dbReference type="Gene3D" id="3.30.60.20">
    <property type="match status" value="1"/>
</dbReference>
<dbReference type="InterPro" id="IPR017441">
    <property type="entry name" value="Protein_kinase_ATP_BS"/>
</dbReference>
<protein>
    <recommendedName>
        <fullName evidence="20">Serine/threonine-protein kinase MRCK alpha</fullName>
        <ecNumber evidence="5">2.7.11.1</ecNumber>
    </recommendedName>
    <alternativeName>
        <fullName evidence="21">CDC42-binding protein kinase alpha</fullName>
    </alternativeName>
</protein>
<dbReference type="EMBL" id="VYXF01011294">
    <property type="protein sequence ID" value="NWS34893.1"/>
    <property type="molecule type" value="Genomic_DNA"/>
</dbReference>
<keyword evidence="17" id="KW-0966">Cell projection</keyword>
<dbReference type="PROSITE" id="PS50003">
    <property type="entry name" value="PH_DOMAIN"/>
    <property type="match status" value="1"/>
</dbReference>
<feature type="domain" description="CNH" evidence="29">
    <location>
        <begin position="1233"/>
        <end position="1505"/>
    </location>
</feature>
<dbReference type="InterPro" id="IPR000719">
    <property type="entry name" value="Prot_kinase_dom"/>
</dbReference>
<evidence type="ECO:0000256" key="17">
    <source>
        <dbReference type="ARBA" id="ARBA00023273"/>
    </source>
</evidence>
<dbReference type="CDD" id="cd20864">
    <property type="entry name" value="C1_MRCKalpha"/>
    <property type="match status" value="1"/>
</dbReference>
<dbReference type="FunFam" id="2.30.29.30:FF:000032">
    <property type="entry name" value="Non-specific serine/threonine protein kinase"/>
    <property type="match status" value="1"/>
</dbReference>
<dbReference type="Pfam" id="PF00130">
    <property type="entry name" value="C1_1"/>
    <property type="match status" value="1"/>
</dbReference>
<feature type="compositionally biased region" description="Basic and acidic residues" evidence="24">
    <location>
        <begin position="550"/>
        <end position="570"/>
    </location>
</feature>
<dbReference type="EC" id="2.7.11.1" evidence="5"/>
<feature type="coiled-coil region" evidence="23">
    <location>
        <begin position="914"/>
        <end position="941"/>
    </location>
</feature>
<comment type="cofactor">
    <cofactor evidence="1">
        <name>Mg(2+)</name>
        <dbReference type="ChEBI" id="CHEBI:18420"/>
    </cofactor>
</comment>
<dbReference type="FunFam" id="3.30.60.20:FF:000005">
    <property type="entry name" value="Non-specific serine/threonine protein kinase"/>
    <property type="match status" value="1"/>
</dbReference>
<evidence type="ECO:0000256" key="16">
    <source>
        <dbReference type="ARBA" id="ARBA00023054"/>
    </source>
</evidence>
<organism evidence="31 32">
    <name type="scientific">Polioptila caerulea</name>
    <name type="common">Blue-grey gnatcatcher</name>
    <dbReference type="NCBI Taxonomy" id="66707"/>
    <lineage>
        <taxon>Eukaryota</taxon>
        <taxon>Metazoa</taxon>
        <taxon>Chordata</taxon>
        <taxon>Craniata</taxon>
        <taxon>Vertebrata</taxon>
        <taxon>Euteleostomi</taxon>
        <taxon>Archelosauria</taxon>
        <taxon>Archosauria</taxon>
        <taxon>Dinosauria</taxon>
        <taxon>Saurischia</taxon>
        <taxon>Theropoda</taxon>
        <taxon>Coelurosauria</taxon>
        <taxon>Aves</taxon>
        <taxon>Neognathae</taxon>
        <taxon>Neoaves</taxon>
        <taxon>Telluraves</taxon>
        <taxon>Australaves</taxon>
        <taxon>Passeriformes</taxon>
        <taxon>Certhiidae</taxon>
        <taxon>Polioptilinae</taxon>
        <taxon>Polioptila</taxon>
    </lineage>
</organism>
<dbReference type="PROSITE" id="PS00479">
    <property type="entry name" value="ZF_DAG_PE_1"/>
    <property type="match status" value="1"/>
</dbReference>
<evidence type="ECO:0000256" key="15">
    <source>
        <dbReference type="ARBA" id="ARBA00022840"/>
    </source>
</evidence>
<evidence type="ECO:0000256" key="1">
    <source>
        <dbReference type="ARBA" id="ARBA00001946"/>
    </source>
</evidence>
<dbReference type="GO" id="GO:0004674">
    <property type="term" value="F:protein serine/threonine kinase activity"/>
    <property type="evidence" value="ECO:0007669"/>
    <property type="project" value="UniProtKB-KW"/>
</dbReference>
<dbReference type="InterPro" id="IPR046349">
    <property type="entry name" value="C1-like_sf"/>
</dbReference>
<dbReference type="InterPro" id="IPR002219">
    <property type="entry name" value="PKC_DAG/PE"/>
</dbReference>
<dbReference type="SMART" id="SM00036">
    <property type="entry name" value="CNH"/>
    <property type="match status" value="1"/>
</dbReference>
<keyword evidence="6" id="KW-0963">Cytoplasm</keyword>
<dbReference type="Gene3D" id="1.10.510.10">
    <property type="entry name" value="Transferase(Phosphotransferase) domain 1"/>
    <property type="match status" value="1"/>
</dbReference>
<keyword evidence="13 31" id="KW-0418">Kinase</keyword>
<dbReference type="PROSITE" id="PS00108">
    <property type="entry name" value="PROTEIN_KINASE_ST"/>
    <property type="match status" value="1"/>
</dbReference>
<evidence type="ECO:0000256" key="22">
    <source>
        <dbReference type="PROSITE-ProRule" id="PRU10141"/>
    </source>
</evidence>
<feature type="domain" description="AGC-kinase C-terminal" evidence="30">
    <location>
        <begin position="344"/>
        <end position="414"/>
    </location>
</feature>
<accession>A0A7K5ERH2</accession>
<evidence type="ECO:0000256" key="23">
    <source>
        <dbReference type="SAM" id="Coils"/>
    </source>
</evidence>
<feature type="region of interest" description="Disordered" evidence="24">
    <location>
        <begin position="1611"/>
        <end position="1738"/>
    </location>
</feature>
<dbReference type="InterPro" id="IPR001180">
    <property type="entry name" value="CNH_dom"/>
</dbReference>
<name>A0A7K5ERH2_POLCE</name>
<dbReference type="InterPro" id="IPR050839">
    <property type="entry name" value="Rho-assoc_Ser/Thr_Kinase"/>
</dbReference>
<dbReference type="PROSITE" id="PS51285">
    <property type="entry name" value="AGC_KINASE_CTER"/>
    <property type="match status" value="1"/>
</dbReference>
<keyword evidence="12" id="KW-0863">Zinc-finger</keyword>
<comment type="similarity">
    <text evidence="4">Belongs to the protein kinase superfamily. AGC Ser/Thr protein kinase family. DMPK subfamily.</text>
</comment>
<keyword evidence="10" id="KW-0479">Metal-binding</keyword>
<evidence type="ECO:0000256" key="9">
    <source>
        <dbReference type="ARBA" id="ARBA00022679"/>
    </source>
</evidence>
<dbReference type="FunFam" id="3.30.200.20:FF:001055">
    <property type="entry name" value="Serine/threonine-protein kinase MRCK beta"/>
    <property type="match status" value="1"/>
</dbReference>
<dbReference type="Proteomes" id="UP000573697">
    <property type="component" value="Unassembled WGS sequence"/>
</dbReference>
<evidence type="ECO:0000256" key="8">
    <source>
        <dbReference type="ARBA" id="ARBA00022553"/>
    </source>
</evidence>
<evidence type="ECO:0000256" key="6">
    <source>
        <dbReference type="ARBA" id="ARBA00022490"/>
    </source>
</evidence>
<dbReference type="SUPFAM" id="SSF57889">
    <property type="entry name" value="Cysteine-rich domain"/>
    <property type="match status" value="1"/>
</dbReference>
<evidence type="ECO:0000313" key="31">
    <source>
        <dbReference type="EMBL" id="NWS34893.1"/>
    </source>
</evidence>
<dbReference type="GO" id="GO:0031032">
    <property type="term" value="P:actomyosin structure organization"/>
    <property type="evidence" value="ECO:0007669"/>
    <property type="project" value="TreeGrafter"/>
</dbReference>
<evidence type="ECO:0000313" key="32">
    <source>
        <dbReference type="Proteomes" id="UP000573697"/>
    </source>
</evidence>
<dbReference type="SUPFAM" id="SSF50729">
    <property type="entry name" value="PH domain-like"/>
    <property type="match status" value="1"/>
</dbReference>
<feature type="compositionally biased region" description="Low complexity" evidence="24">
    <location>
        <begin position="1631"/>
        <end position="1646"/>
    </location>
</feature>
<evidence type="ECO:0000256" key="11">
    <source>
        <dbReference type="ARBA" id="ARBA00022741"/>
    </source>
</evidence>
<dbReference type="Pfam" id="PF25346">
    <property type="entry name" value="PH_MRCK"/>
    <property type="match status" value="1"/>
</dbReference>
<feature type="compositionally biased region" description="Basic and acidic residues" evidence="24">
    <location>
        <begin position="1688"/>
        <end position="1701"/>
    </location>
</feature>
<dbReference type="GO" id="GO:0008270">
    <property type="term" value="F:zinc ion binding"/>
    <property type="evidence" value="ECO:0007669"/>
    <property type="project" value="UniProtKB-KW"/>
</dbReference>
<sequence length="1738" mass="197406">MSGEVRLKQLEQFILDGPTQTNGQCFSVETLLDILICLYDECNNSPLRREKNILEYLEWAKPFTSKVKQMRLHKEDFEILKVIGRGAFGEVAVVKLKNADKVFAMKILNKWEMLKRAETACFREERDVLVNGDNQWITTLHYAFQDENYLYLVMDYYVGGDLLTLLSKFEDRLPEDMARFYLAEMVIAIDSVHQLHYVHRDIKPDNILMDMNGHIRLADFGSCLKLMEDGTVQSSVAVGTPDYISPEILQAMEDGKGKYGPECDWWSLGVCMYEMLYGETPFYAESLVETYGKIMNHKERFQFPAQVTDVSESAKDLIRRLICSREHRLGQNGIEDFKNHPFFAGIDWDNIRNCEAPYIPEVSSPTDTSNFDVDDDCLKNSETMPPPSHTAFSGHHLPFVGFTYTSSCVLSDRSCLRLTAGPPSMDLDASIQRTLEDSLATEAYERRIRRLEQEKLELSRKLQESTQTVQALQYSTVDGPITASKDLEIKSLKEEIERLKKQVTESGQLEQQLEEASTARRELDDASRQIKAFEKQVRTLKQEREDLNKELAESSDRLKSQAKELKDAHSQRKLAMQEFSEMNERLTDLHSQKQKLARQLRDKEEEMEVVMQKVESLRQELRRTERLKKEVSVQAEAAAAEASKDRKLRERSEQYSKQLESEVEGLKQKQIGRSPGVSSIEHQQEITKLKADLEKKSVFYEEELSKREMMHANEIKSLKKELRDAESQQLALKKEIMVLKDKLEKTRRENQSEREEFETEFKQKYEREKILLTEENKKLTNELDKLTAMFERLSMNNRQLEEEMRDLADKKESVAHWEAQITEIIQWVSDEKDARGYLQALASKMTEELEALRNSSLGARATDMPWKMRRFAKLDMSARLELQSALDAEIRAKQAIQDELNKVKASCISTECKLQESEKKNMELLADIERLKKETEELRSEKGVKHQDSQNSFLAFLNAPTPGLDQFERSPSCIPANKGRRVTDHPPRSIHTPTMRTAYIGSGLSAPKPKAHQFVVKSFNTPTKCNQCTSLMVGLIRQGCICEVCGFSCHVTCADKAPAVCPIPPEQTKGPLGIDPQKGIGTAYEGHVRVKFIFLKIPKPAGVKKGWQRALAVICDFKLFLYDVAEGKASQPSVVVSQVIDMRDEEFSVSSVLASDVIHANRKDIPCIFRVTASQLSASSNKCSILILADGENEKSKWVGVLNELHRILKKNKLKDRSVYVPKEAYDSTLPLIKTTQSAAIIDHERIALGNEEGLFVVHVTKDEIIRVGDNKKVHQIELIPSEQLIAVISGRNRHVRLFPMAALDGRETEFYKLAETKGCQSIVSGHVRHGALTCLCVAMKRQVLCYELNQSKTRHKKIKEIQVQGNVQWMSIFSDRLCVGYQSGFLKYPLHGEGSPYSLLHPDDHTLSFISQQPTDAICAVEISNKEYLLCFSSVGVYVDCQGRRSRQQELMWPATPSSCCYNAPYLSVYSENAIDIFDVNSMEWIQTIPLKKVRPLNTEGSLNLLGLETVRLIYFKNKMAEGDELVVPETSDNSRKQMVRNINNKRRYSFRVPEEERMQQRREMLRDPEMRNKLISNPTNFNHIAHMGPGDGIQILKDLPMNLRSQESRTVFSGSVSIPSITKSRTEPGRSMSASSGLAARSSAQNGSALRREFSGGSYGAKRQPMASPSDGSLSSGGLDQGSDAPTRDYEREDSDSPRHSTASNSSNLSSPPSPVSPHKTKSLSLESSDHVSWDS</sequence>
<dbReference type="CDD" id="cd00132">
    <property type="entry name" value="CRIB"/>
    <property type="match status" value="1"/>
</dbReference>
<feature type="binding site" evidence="22">
    <location>
        <position position="106"/>
    </location>
    <ligand>
        <name>ATP</name>
        <dbReference type="ChEBI" id="CHEBI:30616"/>
    </ligand>
</feature>
<feature type="region of interest" description="Disordered" evidence="24">
    <location>
        <begin position="550"/>
        <end position="571"/>
    </location>
</feature>
<dbReference type="Gene3D" id="1.20.5.340">
    <property type="match status" value="1"/>
</dbReference>
<dbReference type="FunFam" id="1.20.5.340:FF:000010">
    <property type="entry name" value="Non-specific serine/threonine protein kinase"/>
    <property type="match status" value="1"/>
</dbReference>
<dbReference type="GO" id="GO:0005737">
    <property type="term" value="C:cytoplasm"/>
    <property type="evidence" value="ECO:0007669"/>
    <property type="project" value="UniProtKB-SubCell"/>
</dbReference>
<dbReference type="Gene3D" id="3.30.200.20">
    <property type="entry name" value="Phosphorylase Kinase, domain 1"/>
    <property type="match status" value="1"/>
</dbReference>
<dbReference type="InterPro" id="IPR057529">
    <property type="entry name" value="MRCK/ROCK_PH"/>
</dbReference>
<dbReference type="InterPro" id="IPR000095">
    <property type="entry name" value="CRIB_dom"/>
</dbReference>
<dbReference type="PROSITE" id="PS00107">
    <property type="entry name" value="PROTEIN_KINASE_ATP"/>
    <property type="match status" value="1"/>
</dbReference>
<reference evidence="31 32" key="1">
    <citation type="submission" date="2019-09" db="EMBL/GenBank/DDBJ databases">
        <title>Bird 10,000 Genomes (B10K) Project - Family phase.</title>
        <authorList>
            <person name="Zhang G."/>
        </authorList>
    </citation>
    <scope>NUCLEOTIDE SEQUENCE [LARGE SCALE GENOMIC DNA]</scope>
    <source>
        <strain evidence="31">B10K-DU-001-66</strain>
        <tissue evidence="31">Muscle</tissue>
    </source>
</reference>
<gene>
    <name evidence="31" type="primary">Cdc42bpa</name>
    <name evidence="31" type="ORF">POLCAE_R06924</name>
</gene>
<dbReference type="SMART" id="SM00220">
    <property type="entry name" value="S_TKc"/>
    <property type="match status" value="1"/>
</dbReference>
<feature type="compositionally biased region" description="Low complexity" evidence="24">
    <location>
        <begin position="1670"/>
        <end position="1686"/>
    </location>
</feature>
<evidence type="ECO:0000259" key="27">
    <source>
        <dbReference type="PROSITE" id="PS50081"/>
    </source>
</evidence>
<proteinExistence type="inferred from homology"/>
<evidence type="ECO:0000256" key="20">
    <source>
        <dbReference type="ARBA" id="ARBA00073692"/>
    </source>
</evidence>
<evidence type="ECO:0000256" key="7">
    <source>
        <dbReference type="ARBA" id="ARBA00022527"/>
    </source>
</evidence>
<evidence type="ECO:0000256" key="14">
    <source>
        <dbReference type="ARBA" id="ARBA00022833"/>
    </source>
</evidence>
<evidence type="ECO:0000256" key="4">
    <source>
        <dbReference type="ARBA" id="ARBA00005719"/>
    </source>
</evidence>
<evidence type="ECO:0000256" key="10">
    <source>
        <dbReference type="ARBA" id="ARBA00022723"/>
    </source>
</evidence>
<dbReference type="InterPro" id="IPR017892">
    <property type="entry name" value="Pkinase_C"/>
</dbReference>
<dbReference type="SMART" id="SM00233">
    <property type="entry name" value="PH"/>
    <property type="match status" value="1"/>
</dbReference>
<dbReference type="SMART" id="SM00285">
    <property type="entry name" value="PBD"/>
    <property type="match status" value="1"/>
</dbReference>
<dbReference type="Pfam" id="PF15796">
    <property type="entry name" value="KELK"/>
    <property type="match status" value="1"/>
</dbReference>
<keyword evidence="15 22" id="KW-0067">ATP-binding</keyword>
<dbReference type="InterPro" id="IPR014930">
    <property type="entry name" value="Myotonic_dystrophy_kinase_coil"/>
</dbReference>
<comment type="catalytic activity">
    <reaction evidence="19">
        <text>L-seryl-[protein] + ATP = O-phospho-L-seryl-[protein] + ADP + H(+)</text>
        <dbReference type="Rhea" id="RHEA:17989"/>
        <dbReference type="Rhea" id="RHEA-COMP:9863"/>
        <dbReference type="Rhea" id="RHEA-COMP:11604"/>
        <dbReference type="ChEBI" id="CHEBI:15378"/>
        <dbReference type="ChEBI" id="CHEBI:29999"/>
        <dbReference type="ChEBI" id="CHEBI:30616"/>
        <dbReference type="ChEBI" id="CHEBI:83421"/>
        <dbReference type="ChEBI" id="CHEBI:456216"/>
        <dbReference type="EC" id="2.7.11.1"/>
    </reaction>
</comment>
<feature type="non-terminal residue" evidence="31">
    <location>
        <position position="1738"/>
    </location>
</feature>
<dbReference type="InterPro" id="IPR036322">
    <property type="entry name" value="WD40_repeat_dom_sf"/>
</dbReference>
<evidence type="ECO:0000256" key="19">
    <source>
        <dbReference type="ARBA" id="ARBA00048679"/>
    </source>
</evidence>
<dbReference type="PROSITE" id="PS50108">
    <property type="entry name" value="CRIB"/>
    <property type="match status" value="1"/>
</dbReference>